<keyword evidence="3" id="KW-0472">Membrane</keyword>
<keyword evidence="5" id="KW-1185">Reference proteome</keyword>
<dbReference type="OrthoDB" id="1658628at2759"/>
<sequence>MQIYGIVFMNNILGLAVLLSLIYSRGLTWNFSAKVLMVLVVSVIMGCLASFRKVFPVRTSFLAYLLYPMSLVLVYVLGQFK</sequence>
<dbReference type="GO" id="GO:0015369">
    <property type="term" value="F:calcium:proton antiporter activity"/>
    <property type="evidence" value="ECO:0007669"/>
    <property type="project" value="TreeGrafter"/>
</dbReference>
<comment type="caution">
    <text evidence="4">The sequence shown here is derived from an EMBL/GenBank/DDBJ whole genome shotgun (WGS) entry which is preliminary data.</text>
</comment>
<organism evidence="4 5">
    <name type="scientific">Olea europaea subsp. europaea</name>
    <dbReference type="NCBI Taxonomy" id="158383"/>
    <lineage>
        <taxon>Eukaryota</taxon>
        <taxon>Viridiplantae</taxon>
        <taxon>Streptophyta</taxon>
        <taxon>Embryophyta</taxon>
        <taxon>Tracheophyta</taxon>
        <taxon>Spermatophyta</taxon>
        <taxon>Magnoliopsida</taxon>
        <taxon>eudicotyledons</taxon>
        <taxon>Gunneridae</taxon>
        <taxon>Pentapetalae</taxon>
        <taxon>asterids</taxon>
        <taxon>lamiids</taxon>
        <taxon>Lamiales</taxon>
        <taxon>Oleaceae</taxon>
        <taxon>Oleeae</taxon>
        <taxon>Olea</taxon>
    </lineage>
</organism>
<dbReference type="AlphaFoldDB" id="A0A8S0U9Q3"/>
<evidence type="ECO:0000313" key="5">
    <source>
        <dbReference type="Proteomes" id="UP000594638"/>
    </source>
</evidence>
<dbReference type="PANTHER" id="PTHR31503">
    <property type="entry name" value="VACUOLAR CALCIUM ION TRANSPORTER"/>
    <property type="match status" value="1"/>
</dbReference>
<evidence type="ECO:0000256" key="1">
    <source>
        <dbReference type="ARBA" id="ARBA00022449"/>
    </source>
</evidence>
<evidence type="ECO:0000256" key="2">
    <source>
        <dbReference type="ARBA" id="ARBA00023065"/>
    </source>
</evidence>
<keyword evidence="1" id="KW-0813">Transport</keyword>
<name>A0A8S0U9Q3_OLEEU</name>
<protein>
    <submittedName>
        <fullName evidence="4">Sodium calcium exchanger NCL2-like</fullName>
    </submittedName>
</protein>
<keyword evidence="3" id="KW-0812">Transmembrane</keyword>
<dbReference type="Gramene" id="OE9A068140T1">
    <property type="protein sequence ID" value="OE9A068140C1"/>
    <property type="gene ID" value="OE9A068140"/>
</dbReference>
<evidence type="ECO:0000256" key="3">
    <source>
        <dbReference type="SAM" id="Phobius"/>
    </source>
</evidence>
<evidence type="ECO:0000313" key="4">
    <source>
        <dbReference type="EMBL" id="CAA3015376.1"/>
    </source>
</evidence>
<dbReference type="PANTHER" id="PTHR31503:SF79">
    <property type="entry name" value="CALCIUM-BINDING EF-HAND PROTEIN"/>
    <property type="match status" value="1"/>
</dbReference>
<dbReference type="Proteomes" id="UP000594638">
    <property type="component" value="Unassembled WGS sequence"/>
</dbReference>
<feature type="transmembrane region" description="Helical" evidence="3">
    <location>
        <begin position="61"/>
        <end position="78"/>
    </location>
</feature>
<keyword evidence="3" id="KW-1133">Transmembrane helix</keyword>
<reference evidence="4 5" key="1">
    <citation type="submission" date="2019-12" db="EMBL/GenBank/DDBJ databases">
        <authorList>
            <person name="Alioto T."/>
            <person name="Alioto T."/>
            <person name="Gomez Garrido J."/>
        </authorList>
    </citation>
    <scope>NUCLEOTIDE SEQUENCE [LARGE SCALE GENOMIC DNA]</scope>
</reference>
<keyword evidence="1" id="KW-0050">Antiport</keyword>
<dbReference type="InterPro" id="IPR004713">
    <property type="entry name" value="CaH_exchang"/>
</dbReference>
<accession>A0A8S0U9Q3</accession>
<dbReference type="EMBL" id="CACTIH010007546">
    <property type="protein sequence ID" value="CAA3015376.1"/>
    <property type="molecule type" value="Genomic_DNA"/>
</dbReference>
<feature type="transmembrane region" description="Helical" evidence="3">
    <location>
        <begin position="6"/>
        <end position="23"/>
    </location>
</feature>
<proteinExistence type="predicted"/>
<feature type="transmembrane region" description="Helical" evidence="3">
    <location>
        <begin position="35"/>
        <end position="55"/>
    </location>
</feature>
<dbReference type="GO" id="GO:0006874">
    <property type="term" value="P:intracellular calcium ion homeostasis"/>
    <property type="evidence" value="ECO:0007669"/>
    <property type="project" value="TreeGrafter"/>
</dbReference>
<dbReference type="GO" id="GO:0016020">
    <property type="term" value="C:membrane"/>
    <property type="evidence" value="ECO:0007669"/>
    <property type="project" value="InterPro"/>
</dbReference>
<keyword evidence="2" id="KW-0406">Ion transport</keyword>
<gene>
    <name evidence="4" type="ORF">OLEA9_A068140</name>
</gene>